<dbReference type="InterPro" id="IPR009057">
    <property type="entry name" value="Homeodomain-like_sf"/>
</dbReference>
<dbReference type="Proteomes" id="UP000255234">
    <property type="component" value="Unassembled WGS sequence"/>
</dbReference>
<evidence type="ECO:0000256" key="2">
    <source>
        <dbReference type="ARBA" id="ARBA00023125"/>
    </source>
</evidence>
<dbReference type="PANTHER" id="PTHR47506">
    <property type="entry name" value="TRANSCRIPTIONAL REGULATORY PROTEIN"/>
    <property type="match status" value="1"/>
</dbReference>
<dbReference type="Pfam" id="PF21993">
    <property type="entry name" value="TetR_C_13_2"/>
    <property type="match status" value="1"/>
</dbReference>
<gene>
    <name evidence="6" type="primary">yxaF</name>
    <name evidence="6" type="ORF">NCTC10571_00164</name>
</gene>
<dbReference type="PANTHER" id="PTHR47506:SF3">
    <property type="entry name" value="HTH-TYPE TRANSCRIPTIONAL REGULATOR LMRA"/>
    <property type="match status" value="1"/>
</dbReference>
<evidence type="ECO:0000256" key="3">
    <source>
        <dbReference type="ARBA" id="ARBA00023163"/>
    </source>
</evidence>
<dbReference type="Gene3D" id="1.10.357.10">
    <property type="entry name" value="Tetracycline Repressor, domain 2"/>
    <property type="match status" value="1"/>
</dbReference>
<keyword evidence="3" id="KW-0804">Transcription</keyword>
<dbReference type="GO" id="GO:0003677">
    <property type="term" value="F:DNA binding"/>
    <property type="evidence" value="ECO:0007669"/>
    <property type="project" value="UniProtKB-UniRule"/>
</dbReference>
<dbReference type="InterPro" id="IPR054156">
    <property type="entry name" value="YxaF_TetR_C"/>
</dbReference>
<feature type="DNA-binding region" description="H-T-H motif" evidence="4">
    <location>
        <begin position="26"/>
        <end position="45"/>
    </location>
</feature>
<dbReference type="SUPFAM" id="SSF48498">
    <property type="entry name" value="Tetracyclin repressor-like, C-terminal domain"/>
    <property type="match status" value="1"/>
</dbReference>
<dbReference type="InterPro" id="IPR036271">
    <property type="entry name" value="Tet_transcr_reg_TetR-rel_C_sf"/>
</dbReference>
<evidence type="ECO:0000313" key="6">
    <source>
        <dbReference type="EMBL" id="STY70065.1"/>
    </source>
</evidence>
<dbReference type="InterPro" id="IPR001647">
    <property type="entry name" value="HTH_TetR"/>
</dbReference>
<feature type="domain" description="HTH tetR-type" evidence="5">
    <location>
        <begin position="3"/>
        <end position="63"/>
    </location>
</feature>
<name>A0A378NQH7_9FIRM</name>
<dbReference type="Pfam" id="PF00440">
    <property type="entry name" value="TetR_N"/>
    <property type="match status" value="1"/>
</dbReference>
<reference evidence="6 7" key="1">
    <citation type="submission" date="2018-06" db="EMBL/GenBank/DDBJ databases">
        <authorList>
            <consortium name="Pathogen Informatics"/>
            <person name="Doyle S."/>
        </authorList>
    </citation>
    <scope>NUCLEOTIDE SEQUENCE [LARGE SCALE GENOMIC DNA]</scope>
    <source>
        <strain evidence="6 7">NCTC10571</strain>
    </source>
</reference>
<dbReference type="SUPFAM" id="SSF46689">
    <property type="entry name" value="Homeodomain-like"/>
    <property type="match status" value="1"/>
</dbReference>
<evidence type="ECO:0000256" key="4">
    <source>
        <dbReference type="PROSITE-ProRule" id="PRU00335"/>
    </source>
</evidence>
<protein>
    <submittedName>
        <fullName evidence="6">Uncharacterized HTH-type transcriptional regulator yxaF</fullName>
    </submittedName>
</protein>
<evidence type="ECO:0000256" key="1">
    <source>
        <dbReference type="ARBA" id="ARBA00023015"/>
    </source>
</evidence>
<keyword evidence="1" id="KW-0805">Transcription regulation</keyword>
<dbReference type="RefSeq" id="WP_022228274.1">
    <property type="nucleotide sequence ID" value="NZ_UGPP01000001.1"/>
</dbReference>
<dbReference type="AlphaFoldDB" id="A0A378NQH7"/>
<evidence type="ECO:0000259" key="5">
    <source>
        <dbReference type="PROSITE" id="PS50977"/>
    </source>
</evidence>
<accession>A0A378NQH7</accession>
<keyword evidence="2 4" id="KW-0238">DNA-binding</keyword>
<dbReference type="PROSITE" id="PS50977">
    <property type="entry name" value="HTH_TETR_2"/>
    <property type="match status" value="1"/>
</dbReference>
<proteinExistence type="predicted"/>
<sequence>MKTNTKDIFIDTASSLFANQGYHATGISEILKKSNAPKGSLYYYFPQGKEQLAQEALQKTAEKISTEILDVLAKASTPLEGLQQHLIYIAQKIEKDLFQPNVSISLIALETFSSNEIIRLECERTFQQIQNIYKNSFLKMDLQEEYADFLAMTMVMLTEGAITLSLTKKNTQPLHQLANNLPLLINFNNLLGENYAK</sequence>
<dbReference type="EMBL" id="UGPP01000001">
    <property type="protein sequence ID" value="STY70065.1"/>
    <property type="molecule type" value="Genomic_DNA"/>
</dbReference>
<organism evidence="6 7">
    <name type="scientific">Megamonas hypermegale</name>
    <dbReference type="NCBI Taxonomy" id="158847"/>
    <lineage>
        <taxon>Bacteria</taxon>
        <taxon>Bacillati</taxon>
        <taxon>Bacillota</taxon>
        <taxon>Negativicutes</taxon>
        <taxon>Selenomonadales</taxon>
        <taxon>Selenomonadaceae</taxon>
        <taxon>Megamonas</taxon>
    </lineage>
</organism>
<evidence type="ECO:0000313" key="7">
    <source>
        <dbReference type="Proteomes" id="UP000255234"/>
    </source>
</evidence>